<dbReference type="EMBL" id="JBHTCF010000039">
    <property type="protein sequence ID" value="MFC7310643.1"/>
    <property type="molecule type" value="Genomic_DNA"/>
</dbReference>
<evidence type="ECO:0000256" key="1">
    <source>
        <dbReference type="SAM" id="MobiDB-lite"/>
    </source>
</evidence>
<keyword evidence="3" id="KW-1185">Reference proteome</keyword>
<dbReference type="RefSeq" id="WP_381841552.1">
    <property type="nucleotide sequence ID" value="NZ_JBHTCF010000039.1"/>
</dbReference>
<accession>A0ABW2JYQ4</accession>
<proteinExistence type="predicted"/>
<evidence type="ECO:0000313" key="2">
    <source>
        <dbReference type="EMBL" id="MFC7310643.1"/>
    </source>
</evidence>
<feature type="region of interest" description="Disordered" evidence="1">
    <location>
        <begin position="413"/>
        <end position="440"/>
    </location>
</feature>
<dbReference type="Gene3D" id="3.40.50.12580">
    <property type="match status" value="1"/>
</dbReference>
<dbReference type="Proteomes" id="UP001596523">
    <property type="component" value="Unassembled WGS sequence"/>
</dbReference>
<evidence type="ECO:0000313" key="3">
    <source>
        <dbReference type="Proteomes" id="UP001596523"/>
    </source>
</evidence>
<evidence type="ECO:0008006" key="4">
    <source>
        <dbReference type="Google" id="ProtNLM"/>
    </source>
</evidence>
<reference evidence="3" key="1">
    <citation type="journal article" date="2019" name="Int. J. Syst. Evol. Microbiol.">
        <title>The Global Catalogue of Microorganisms (GCM) 10K type strain sequencing project: providing services to taxonomists for standard genome sequencing and annotation.</title>
        <authorList>
            <consortium name="The Broad Institute Genomics Platform"/>
            <consortium name="The Broad Institute Genome Sequencing Center for Infectious Disease"/>
            <person name="Wu L."/>
            <person name="Ma J."/>
        </authorList>
    </citation>
    <scope>NUCLEOTIDE SEQUENCE [LARGE SCALE GENOMIC DNA]</scope>
    <source>
        <strain evidence="3">SYNS20</strain>
    </source>
</reference>
<protein>
    <recommendedName>
        <fullName evidence="4">Translation initiation factor 2</fullName>
    </recommendedName>
</protein>
<feature type="non-terminal residue" evidence="2">
    <location>
        <position position="1"/>
    </location>
</feature>
<gene>
    <name evidence="2" type="ORF">ACFQVC_41330</name>
</gene>
<sequence length="482" mass="51042">PTPPHSHTPTASPRRPAPVFGLSPEWLLHEGKPVADTLVLSHPEQLDRLRAACPEAAPTAVLAGDPCYDRILAAAPLRARFRRALGVRRGQRLVLINSTWSRASLFGDGAPAGDVLPALLSRLTAELPTDEYRIAAVLHPNIWHGHGPGQIRAWLDRARRSGLTLVDPLDGWRQALIAADAVIGDHGAVTFYAAALGTPVLLASAPLSELDPGSPTADFVRHAPRLDAAASLRRQLETLLARHTPMPGPARFTTSAPGDSAAQLRRLFYELMGADEPGTPATLERLPLPAYEQADPTAPLRVLTRLDAAAEVSVTRHPDAVHEPDSDGDCDDEVHTAVHEDTRDRDRLETADLIFRSGPPDDPRLGTPAQWTAEVLARHPHCALAAYITGPHTCTVRTRGGELLHIRARPAASAESAASADPAASAHPADDADPGGDADPAAYASAVHAWIAGGKSPAELVDGGLTMRLGDAVHRAEVSTAG</sequence>
<organism evidence="2 3">
    <name type="scientific">Streptomyces monticola</name>
    <dbReference type="NCBI Taxonomy" id="2666263"/>
    <lineage>
        <taxon>Bacteria</taxon>
        <taxon>Bacillati</taxon>
        <taxon>Actinomycetota</taxon>
        <taxon>Actinomycetes</taxon>
        <taxon>Kitasatosporales</taxon>
        <taxon>Streptomycetaceae</taxon>
        <taxon>Streptomyces</taxon>
    </lineage>
</organism>
<name>A0ABW2JYQ4_9ACTN</name>
<dbReference type="InterPro" id="IPR043148">
    <property type="entry name" value="TagF_C"/>
</dbReference>
<feature type="compositionally biased region" description="Low complexity" evidence="1">
    <location>
        <begin position="413"/>
        <end position="427"/>
    </location>
</feature>
<comment type="caution">
    <text evidence="2">The sequence shown here is derived from an EMBL/GenBank/DDBJ whole genome shotgun (WGS) entry which is preliminary data.</text>
</comment>
<dbReference type="SUPFAM" id="SSF53756">
    <property type="entry name" value="UDP-Glycosyltransferase/glycogen phosphorylase"/>
    <property type="match status" value="1"/>
</dbReference>